<evidence type="ECO:0000313" key="1">
    <source>
        <dbReference type="EMBL" id="KAH7929764.1"/>
    </source>
</evidence>
<organism evidence="1 2">
    <name type="scientific">Leucogyrophana mollusca</name>
    <dbReference type="NCBI Taxonomy" id="85980"/>
    <lineage>
        <taxon>Eukaryota</taxon>
        <taxon>Fungi</taxon>
        <taxon>Dikarya</taxon>
        <taxon>Basidiomycota</taxon>
        <taxon>Agaricomycotina</taxon>
        <taxon>Agaricomycetes</taxon>
        <taxon>Agaricomycetidae</taxon>
        <taxon>Boletales</taxon>
        <taxon>Boletales incertae sedis</taxon>
        <taxon>Leucogyrophana</taxon>
    </lineage>
</organism>
<proteinExistence type="predicted"/>
<protein>
    <submittedName>
        <fullName evidence="1">Metallo-hydrolase/oxidoreductase</fullName>
    </submittedName>
</protein>
<comment type="caution">
    <text evidence="1">The sequence shown here is derived from an EMBL/GenBank/DDBJ whole genome shotgun (WGS) entry which is preliminary data.</text>
</comment>
<evidence type="ECO:0000313" key="2">
    <source>
        <dbReference type="Proteomes" id="UP000790709"/>
    </source>
</evidence>
<accession>A0ACB8BWL9</accession>
<dbReference type="Proteomes" id="UP000790709">
    <property type="component" value="Unassembled WGS sequence"/>
</dbReference>
<name>A0ACB8BWL9_9AGAM</name>
<gene>
    <name evidence="1" type="ORF">BV22DRAFT_108233</name>
</gene>
<keyword evidence="2" id="KW-1185">Reference proteome</keyword>
<sequence length="292" mass="32173">MLLLRHIAFRTLRIRAFSTSALSKMKIVPVPVVYDDNYAYLIIDETSRKAAAVDPLELHKVEAAAQKENVEIVACLTTHWHQDHSGGNADFRKKYPNAPIYGGRGKNAKGEHAELTHLTHHVADKDEVRFGDSIVVKCLATPCHTEDSTCYNVTDESKPSQAAVVFTGDTLFQGGCGRFNSGTGAEMNAALKKLGALDDSTLVYNGHEYTAGNLAFAKSIDPDSPGIQELAQFVEDNKGFTTGKSTIGHEKRWNVFMRLNSDAVKSKTGYADSDPEDLVISKLRELKNNFRR</sequence>
<dbReference type="EMBL" id="MU266338">
    <property type="protein sequence ID" value="KAH7929764.1"/>
    <property type="molecule type" value="Genomic_DNA"/>
</dbReference>
<reference evidence="1" key="1">
    <citation type="journal article" date="2021" name="New Phytol.">
        <title>Evolutionary innovations through gain and loss of genes in the ectomycorrhizal Boletales.</title>
        <authorList>
            <person name="Wu G."/>
            <person name="Miyauchi S."/>
            <person name="Morin E."/>
            <person name="Kuo A."/>
            <person name="Drula E."/>
            <person name="Varga T."/>
            <person name="Kohler A."/>
            <person name="Feng B."/>
            <person name="Cao Y."/>
            <person name="Lipzen A."/>
            <person name="Daum C."/>
            <person name="Hundley H."/>
            <person name="Pangilinan J."/>
            <person name="Johnson J."/>
            <person name="Barry K."/>
            <person name="LaButti K."/>
            <person name="Ng V."/>
            <person name="Ahrendt S."/>
            <person name="Min B."/>
            <person name="Choi I.G."/>
            <person name="Park H."/>
            <person name="Plett J.M."/>
            <person name="Magnuson J."/>
            <person name="Spatafora J.W."/>
            <person name="Nagy L.G."/>
            <person name="Henrissat B."/>
            <person name="Grigoriev I.V."/>
            <person name="Yang Z.L."/>
            <person name="Xu J."/>
            <person name="Martin F.M."/>
        </authorList>
    </citation>
    <scope>NUCLEOTIDE SEQUENCE</scope>
    <source>
        <strain evidence="1">KUC20120723A-06</strain>
    </source>
</reference>